<keyword evidence="1" id="KW-0812">Transmembrane</keyword>
<name>A0A345UM97_9BACT</name>
<dbReference type="RefSeq" id="WP_114984772.1">
    <property type="nucleotide sequence ID" value="NZ_CP027806.1"/>
</dbReference>
<feature type="transmembrane region" description="Helical" evidence="1">
    <location>
        <begin position="320"/>
        <end position="343"/>
    </location>
</feature>
<reference evidence="2 3" key="1">
    <citation type="submission" date="2018-03" db="EMBL/GenBank/DDBJ databases">
        <title>Phenotypic and genomic properties of Cyclonatronum proteinivorum gen. nov., sp. nov., a haloalkaliphilic bacteroidete from soda lakes possessing Na+-translocating rhodopsin.</title>
        <authorList>
            <person name="Toshchakov S.V."/>
            <person name="Korzhenkov A."/>
            <person name="Samarov N.I."/>
            <person name="Kublanov I.V."/>
            <person name="Muntyan M.S."/>
            <person name="Sorokin D.Y."/>
        </authorList>
    </citation>
    <scope>NUCLEOTIDE SEQUENCE [LARGE SCALE GENOMIC DNA]</scope>
    <source>
        <strain evidence="2 3">Omega</strain>
    </source>
</reference>
<dbReference type="Proteomes" id="UP000254808">
    <property type="component" value="Chromosome"/>
</dbReference>
<proteinExistence type="predicted"/>
<keyword evidence="1" id="KW-1133">Transmembrane helix</keyword>
<keyword evidence="1" id="KW-0472">Membrane</keyword>
<feature type="transmembrane region" description="Helical" evidence="1">
    <location>
        <begin position="363"/>
        <end position="388"/>
    </location>
</feature>
<organism evidence="2 3">
    <name type="scientific">Cyclonatronum proteinivorum</name>
    <dbReference type="NCBI Taxonomy" id="1457365"/>
    <lineage>
        <taxon>Bacteria</taxon>
        <taxon>Pseudomonadati</taxon>
        <taxon>Balneolota</taxon>
        <taxon>Balneolia</taxon>
        <taxon>Balneolales</taxon>
        <taxon>Cyclonatronaceae</taxon>
        <taxon>Cyclonatronum</taxon>
    </lineage>
</organism>
<sequence length="497" mass="55169">MKFRFRKKFPEFFRTGLHGLIFLLLLFSSVLVDAEAQVRFGVILSAEQSEQINPHELDRLQRMGVSVVAPQAHFSEETFGALSGSGMEVWPVLPLRYVLRGTELADPEVYLRFLRRFERLTTFNGVIVGWHADLGSAQVSAQLQALSEVLRNQLPAQKLFLITNGAAVPSEMLRPIADAKLGIGPASFAQAPLLLPPAPSVNQKIAFAAQVREGIAQGYGIFLTDYNNLQAYIDDDESTFAEIMSGFTAHSNPAIPLPEAEEVMPAINYSVLLVVLLWLSFAVHLRYNPNYNRTVGRYFLSHTFLIDDILRRHILLSGSIFIVFVQLSVMWGVFSLSFTTAYLGASGMQVLTYYFPLFSSEVILFGAGAFFGALFNGILWVWLILSCFRNDVVSMSGTLLFWPMHAGLLLLLLLLTFQGAGAGSLAMLIVALLFLGVQLAAFIVASLAFSRQPSLKPGPHILATLLPYIVLMSILILFFIRESTLFGIFRLAFWLNN</sequence>
<protein>
    <submittedName>
        <fullName evidence="2">Uncharacterized protein</fullName>
    </submittedName>
</protein>
<accession>A0A345UM97</accession>
<evidence type="ECO:0000256" key="1">
    <source>
        <dbReference type="SAM" id="Phobius"/>
    </source>
</evidence>
<dbReference type="KEGG" id="cprv:CYPRO_2357"/>
<keyword evidence="3" id="KW-1185">Reference proteome</keyword>
<evidence type="ECO:0000313" key="3">
    <source>
        <dbReference type="Proteomes" id="UP000254808"/>
    </source>
</evidence>
<feature type="transmembrane region" description="Helical" evidence="1">
    <location>
        <begin position="426"/>
        <end position="449"/>
    </location>
</feature>
<feature type="transmembrane region" description="Helical" evidence="1">
    <location>
        <begin position="461"/>
        <end position="480"/>
    </location>
</feature>
<evidence type="ECO:0000313" key="2">
    <source>
        <dbReference type="EMBL" id="AXJ01599.1"/>
    </source>
</evidence>
<dbReference type="AlphaFoldDB" id="A0A345UM97"/>
<feature type="transmembrane region" description="Helical" evidence="1">
    <location>
        <begin position="400"/>
        <end position="420"/>
    </location>
</feature>
<gene>
    <name evidence="2" type="ORF">CYPRO_2357</name>
</gene>
<feature type="transmembrane region" description="Helical" evidence="1">
    <location>
        <begin position="266"/>
        <end position="287"/>
    </location>
</feature>
<dbReference type="EMBL" id="CP027806">
    <property type="protein sequence ID" value="AXJ01599.1"/>
    <property type="molecule type" value="Genomic_DNA"/>
</dbReference>